<name>A0A1H6STG6_9EURY</name>
<evidence type="ECO:0000313" key="1">
    <source>
        <dbReference type="EMBL" id="SEI71268.1"/>
    </source>
</evidence>
<keyword evidence="2" id="KW-1185">Reference proteome</keyword>
<evidence type="ECO:0000313" key="2">
    <source>
        <dbReference type="Proteomes" id="UP000198888"/>
    </source>
</evidence>
<dbReference type="EMBL" id="FNYR01000006">
    <property type="protein sequence ID" value="SEI71268.1"/>
    <property type="molecule type" value="Genomic_DNA"/>
</dbReference>
<proteinExistence type="predicted"/>
<protein>
    <submittedName>
        <fullName evidence="1">Uncharacterized protein</fullName>
    </submittedName>
</protein>
<dbReference type="KEGG" id="hae:halTADL_0136"/>
<reference evidence="1 2" key="1">
    <citation type="submission" date="2016-10" db="EMBL/GenBank/DDBJ databases">
        <authorList>
            <person name="de Groot N.N."/>
        </authorList>
    </citation>
    <scope>NUCLEOTIDE SEQUENCE [LARGE SCALE GENOMIC DNA]</scope>
    <source>
        <strain evidence="1 2">DSM 22187</strain>
    </source>
</reference>
<accession>A0A1H6STG6</accession>
<organism evidence="1 2">
    <name type="scientific">Halohasta litchfieldiae</name>
    <dbReference type="NCBI Taxonomy" id="1073996"/>
    <lineage>
        <taxon>Archaea</taxon>
        <taxon>Methanobacteriati</taxon>
        <taxon>Methanobacteriota</taxon>
        <taxon>Stenosarchaea group</taxon>
        <taxon>Halobacteria</taxon>
        <taxon>Halobacteriales</taxon>
        <taxon>Haloferacaceae</taxon>
        <taxon>Halohasta</taxon>
    </lineage>
</organism>
<dbReference type="Proteomes" id="UP000198888">
    <property type="component" value="Unassembled WGS sequence"/>
</dbReference>
<gene>
    <name evidence="1" type="ORF">SAMN05444271_10667</name>
</gene>
<accession>A0A2H4PXX0</accession>
<sequence>MNKISLLLLILVAVAVAGVVGMLVLAPEEMIENPPGRIILPFGRLL</sequence>
<dbReference type="STRING" id="1073996.SAMN05444271_10667"/>
<dbReference type="AlphaFoldDB" id="A0A1H6STG6"/>